<reference evidence="3" key="1">
    <citation type="submission" date="2020-11" db="EMBL/GenBank/DDBJ databases">
        <authorList>
            <person name="Tran Van P."/>
        </authorList>
    </citation>
    <scope>NUCLEOTIDE SEQUENCE</scope>
</reference>
<evidence type="ECO:0000256" key="1">
    <source>
        <dbReference type="ARBA" id="ARBA00022441"/>
    </source>
</evidence>
<name>A0A7R9DGF4_TIMCR</name>
<gene>
    <name evidence="3" type="ORF">TCEB3V08_LOCUS12038</name>
</gene>
<evidence type="ECO:0000256" key="2">
    <source>
        <dbReference type="ARBA" id="ARBA00022737"/>
    </source>
</evidence>
<accession>A0A7R9DGF4</accession>
<protein>
    <submittedName>
        <fullName evidence="3">Uncharacterized protein</fullName>
    </submittedName>
</protein>
<dbReference type="PRINTS" id="PR00501">
    <property type="entry name" value="KELCHREPEAT"/>
</dbReference>
<dbReference type="EMBL" id="OC324502">
    <property type="protein sequence ID" value="CAD7414256.1"/>
    <property type="molecule type" value="Genomic_DNA"/>
</dbReference>
<dbReference type="AlphaFoldDB" id="A0A7R9DGF4"/>
<dbReference type="InterPro" id="IPR015915">
    <property type="entry name" value="Kelch-typ_b-propeller"/>
</dbReference>
<dbReference type="SMART" id="SM00612">
    <property type="entry name" value="Kelch"/>
    <property type="match status" value="1"/>
</dbReference>
<evidence type="ECO:0000313" key="3">
    <source>
        <dbReference type="EMBL" id="CAD7414256.1"/>
    </source>
</evidence>
<keyword evidence="2" id="KW-0677">Repeat</keyword>
<organism evidence="3">
    <name type="scientific">Timema cristinae</name>
    <name type="common">Walking stick</name>
    <dbReference type="NCBI Taxonomy" id="61476"/>
    <lineage>
        <taxon>Eukaryota</taxon>
        <taxon>Metazoa</taxon>
        <taxon>Ecdysozoa</taxon>
        <taxon>Arthropoda</taxon>
        <taxon>Hexapoda</taxon>
        <taxon>Insecta</taxon>
        <taxon>Pterygota</taxon>
        <taxon>Neoptera</taxon>
        <taxon>Polyneoptera</taxon>
        <taxon>Phasmatodea</taxon>
        <taxon>Timematodea</taxon>
        <taxon>Timematoidea</taxon>
        <taxon>Timematidae</taxon>
        <taxon>Timema</taxon>
    </lineage>
</organism>
<dbReference type="InterPro" id="IPR006652">
    <property type="entry name" value="Kelch_1"/>
</dbReference>
<dbReference type="SUPFAM" id="SSF117281">
    <property type="entry name" value="Kelch motif"/>
    <property type="match status" value="1"/>
</dbReference>
<keyword evidence="1" id="KW-0880">Kelch repeat</keyword>
<dbReference type="Pfam" id="PF01344">
    <property type="entry name" value="Kelch_1"/>
    <property type="match status" value="1"/>
</dbReference>
<sequence length="65" mass="6880">MSFCRRNAGVVAMNGVLYVVGGDDGSSNLASVEVYSPKTDSWTMLPSSMSIGRSYAGVCIIDKPM</sequence>
<dbReference type="PANTHER" id="PTHR46344:SF27">
    <property type="entry name" value="KELCH REPEAT SUPERFAMILY PROTEIN"/>
    <property type="match status" value="1"/>
</dbReference>
<proteinExistence type="predicted"/>
<dbReference type="Gene3D" id="2.120.10.80">
    <property type="entry name" value="Kelch-type beta propeller"/>
    <property type="match status" value="1"/>
</dbReference>
<dbReference type="PANTHER" id="PTHR46344">
    <property type="entry name" value="OS02G0202900 PROTEIN"/>
    <property type="match status" value="1"/>
</dbReference>